<accession>A0A498J8I5</accession>
<reference evidence="2 3" key="1">
    <citation type="submission" date="2018-10" db="EMBL/GenBank/DDBJ databases">
        <title>A high-quality apple genome assembly.</title>
        <authorList>
            <person name="Hu J."/>
        </authorList>
    </citation>
    <scope>NUCLEOTIDE SEQUENCE [LARGE SCALE GENOMIC DNA]</scope>
    <source>
        <strain evidence="3">cv. HFTH1</strain>
        <tissue evidence="2">Young leaf</tissue>
    </source>
</reference>
<evidence type="ECO:0008006" key="4">
    <source>
        <dbReference type="Google" id="ProtNLM"/>
    </source>
</evidence>
<protein>
    <recommendedName>
        <fullName evidence="4">Exostosin GT47 domain-containing protein</fullName>
    </recommendedName>
</protein>
<organism evidence="2 3">
    <name type="scientific">Malus domestica</name>
    <name type="common">Apple</name>
    <name type="synonym">Pyrus malus</name>
    <dbReference type="NCBI Taxonomy" id="3750"/>
    <lineage>
        <taxon>Eukaryota</taxon>
        <taxon>Viridiplantae</taxon>
        <taxon>Streptophyta</taxon>
        <taxon>Embryophyta</taxon>
        <taxon>Tracheophyta</taxon>
        <taxon>Spermatophyta</taxon>
        <taxon>Magnoliopsida</taxon>
        <taxon>eudicotyledons</taxon>
        <taxon>Gunneridae</taxon>
        <taxon>Pentapetalae</taxon>
        <taxon>rosids</taxon>
        <taxon>fabids</taxon>
        <taxon>Rosales</taxon>
        <taxon>Rosaceae</taxon>
        <taxon>Amygdaloideae</taxon>
        <taxon>Maleae</taxon>
        <taxon>Malus</taxon>
    </lineage>
</organism>
<evidence type="ECO:0000313" key="2">
    <source>
        <dbReference type="EMBL" id="RXH92099.1"/>
    </source>
</evidence>
<gene>
    <name evidence="2" type="ORF">DVH24_021122</name>
</gene>
<name>A0A498J8I5_MALDO</name>
<keyword evidence="3" id="KW-1185">Reference proteome</keyword>
<sequence length="135" mass="15195">MYVYESYICGALDLAHPLRDFVSDYLRVFWNRTLGADHFMLACRDWVSTAAGNPLLYDTSIRVLCNANTSEGLTLKRTFPSLKLRQQSLLQTHLTAAAPHSATLPGLLRPRPPRPDKTHPPGPLEKPRQRPSSSR</sequence>
<dbReference type="EMBL" id="RDQH01000334">
    <property type="protein sequence ID" value="RXH92099.1"/>
    <property type="molecule type" value="Genomic_DNA"/>
</dbReference>
<proteinExistence type="predicted"/>
<comment type="caution">
    <text evidence="2">The sequence shown here is derived from an EMBL/GenBank/DDBJ whole genome shotgun (WGS) entry which is preliminary data.</text>
</comment>
<dbReference type="Proteomes" id="UP000290289">
    <property type="component" value="Chromosome 8"/>
</dbReference>
<dbReference type="AlphaFoldDB" id="A0A498J8I5"/>
<feature type="region of interest" description="Disordered" evidence="1">
    <location>
        <begin position="97"/>
        <end position="135"/>
    </location>
</feature>
<evidence type="ECO:0000313" key="3">
    <source>
        <dbReference type="Proteomes" id="UP000290289"/>
    </source>
</evidence>
<evidence type="ECO:0000256" key="1">
    <source>
        <dbReference type="SAM" id="MobiDB-lite"/>
    </source>
</evidence>